<evidence type="ECO:0000256" key="2">
    <source>
        <dbReference type="ARBA" id="ARBA00022741"/>
    </source>
</evidence>
<dbReference type="Proteomes" id="UP000186895">
    <property type="component" value="Unassembled WGS sequence"/>
</dbReference>
<feature type="binding site" evidence="4">
    <location>
        <position position="51"/>
    </location>
    <ligand>
        <name>substrate</name>
    </ligand>
</feature>
<evidence type="ECO:0000313" key="7">
    <source>
        <dbReference type="Proteomes" id="UP000186895"/>
    </source>
</evidence>
<dbReference type="PIRSF" id="PIRSF006806">
    <property type="entry name" value="FTHF_cligase"/>
    <property type="match status" value="1"/>
</dbReference>
<accession>A0A1N6VXN1</accession>
<evidence type="ECO:0000313" key="6">
    <source>
        <dbReference type="EMBL" id="SIQ82386.1"/>
    </source>
</evidence>
<sequence length="198" mass="23130">MMQDRKALRREIRQQRRALSRSQQQLAGRQLAQQLSRQIWFRRARHIALYLPNDGEIDTRPIIALCRRQRQHLYLPVLHPVRHNRLWFTPYTRKTPMRLNRYRISEPVPTGQPRRPAFALDLVLMPLVAFSPGGGRLGMGGGYYDRTFAFKLAEKRLRGPRLVGLAHELQRRDALPLEPWDVPLNAVVTDNACYGISY</sequence>
<evidence type="ECO:0000256" key="1">
    <source>
        <dbReference type="ARBA" id="ARBA00010638"/>
    </source>
</evidence>
<keyword evidence="5" id="KW-0460">Magnesium</keyword>
<comment type="similarity">
    <text evidence="1 5">Belongs to the 5-formyltetrahydrofolate cyclo-ligase family.</text>
</comment>
<dbReference type="GO" id="GO:0046872">
    <property type="term" value="F:metal ion binding"/>
    <property type="evidence" value="ECO:0007669"/>
    <property type="project" value="UniProtKB-KW"/>
</dbReference>
<keyword evidence="5" id="KW-0479">Metal-binding</keyword>
<protein>
    <recommendedName>
        <fullName evidence="5">5-formyltetrahydrofolate cyclo-ligase</fullName>
        <ecNumber evidence="5">6.3.3.2</ecNumber>
    </recommendedName>
</protein>
<keyword evidence="6" id="KW-0436">Ligase</keyword>
<dbReference type="RefSeq" id="WP_076464977.1">
    <property type="nucleotide sequence ID" value="NZ_FTMN01000009.1"/>
</dbReference>
<dbReference type="GO" id="GO:0009396">
    <property type="term" value="P:folic acid-containing compound biosynthetic process"/>
    <property type="evidence" value="ECO:0007669"/>
    <property type="project" value="TreeGrafter"/>
</dbReference>
<dbReference type="Pfam" id="PF01812">
    <property type="entry name" value="5-FTHF_cyc-lig"/>
    <property type="match status" value="1"/>
</dbReference>
<gene>
    <name evidence="6" type="ORF">SAMN05421647_109175</name>
</gene>
<dbReference type="EC" id="6.3.3.2" evidence="5"/>
<dbReference type="InterPro" id="IPR024185">
    <property type="entry name" value="FTHF_cligase-like_sf"/>
</dbReference>
<evidence type="ECO:0000256" key="3">
    <source>
        <dbReference type="ARBA" id="ARBA00022840"/>
    </source>
</evidence>
<dbReference type="PANTHER" id="PTHR23407">
    <property type="entry name" value="ATPASE INHIBITOR/5-FORMYLTETRAHYDROFOLATE CYCLO-LIGASE"/>
    <property type="match status" value="1"/>
</dbReference>
<evidence type="ECO:0000256" key="5">
    <source>
        <dbReference type="RuleBase" id="RU361279"/>
    </source>
</evidence>
<dbReference type="Gene3D" id="3.40.50.10420">
    <property type="entry name" value="NagB/RpiA/CoA transferase-like"/>
    <property type="match status" value="1"/>
</dbReference>
<dbReference type="STRING" id="49186.SAMN05421647_109175"/>
<dbReference type="GO" id="GO:0035999">
    <property type="term" value="P:tetrahydrofolate interconversion"/>
    <property type="evidence" value="ECO:0007669"/>
    <property type="project" value="TreeGrafter"/>
</dbReference>
<name>A0A1N6VXN1_9GAMM</name>
<proteinExistence type="inferred from homology"/>
<dbReference type="SUPFAM" id="SSF100950">
    <property type="entry name" value="NagB/RpiA/CoA transferase-like"/>
    <property type="match status" value="1"/>
</dbReference>
<dbReference type="InterPro" id="IPR002698">
    <property type="entry name" value="FTHF_cligase"/>
</dbReference>
<feature type="binding site" evidence="4">
    <location>
        <begin position="5"/>
        <end position="9"/>
    </location>
    <ligand>
        <name>ATP</name>
        <dbReference type="ChEBI" id="CHEBI:30616"/>
    </ligand>
</feature>
<keyword evidence="3 4" id="KW-0067">ATP-binding</keyword>
<keyword evidence="7" id="KW-1185">Reference proteome</keyword>
<comment type="cofactor">
    <cofactor evidence="5">
        <name>Mg(2+)</name>
        <dbReference type="ChEBI" id="CHEBI:18420"/>
    </cofactor>
</comment>
<keyword evidence="2 4" id="KW-0547">Nucleotide-binding</keyword>
<dbReference type="PANTHER" id="PTHR23407:SF1">
    <property type="entry name" value="5-FORMYLTETRAHYDROFOLATE CYCLO-LIGASE"/>
    <property type="match status" value="1"/>
</dbReference>
<reference evidence="7" key="1">
    <citation type="submission" date="2017-01" db="EMBL/GenBank/DDBJ databases">
        <authorList>
            <person name="Varghese N."/>
            <person name="Submissions S."/>
        </authorList>
    </citation>
    <scope>NUCLEOTIDE SEQUENCE [LARGE SCALE GENOMIC DNA]</scope>
    <source>
        <strain evidence="7">DSM 7027</strain>
    </source>
</reference>
<feature type="binding site" evidence="4">
    <location>
        <begin position="136"/>
        <end position="144"/>
    </location>
    <ligand>
        <name>ATP</name>
        <dbReference type="ChEBI" id="CHEBI:30616"/>
    </ligand>
</feature>
<evidence type="ECO:0000256" key="4">
    <source>
        <dbReference type="PIRSR" id="PIRSR006806-1"/>
    </source>
</evidence>
<dbReference type="GO" id="GO:0005524">
    <property type="term" value="F:ATP binding"/>
    <property type="evidence" value="ECO:0007669"/>
    <property type="project" value="UniProtKB-KW"/>
</dbReference>
<dbReference type="NCBIfam" id="TIGR02727">
    <property type="entry name" value="MTHFS_bact"/>
    <property type="match status" value="1"/>
</dbReference>
<comment type="catalytic activity">
    <reaction evidence="5">
        <text>(6S)-5-formyl-5,6,7,8-tetrahydrofolate + ATP = (6R)-5,10-methenyltetrahydrofolate + ADP + phosphate</text>
        <dbReference type="Rhea" id="RHEA:10488"/>
        <dbReference type="ChEBI" id="CHEBI:30616"/>
        <dbReference type="ChEBI" id="CHEBI:43474"/>
        <dbReference type="ChEBI" id="CHEBI:57455"/>
        <dbReference type="ChEBI" id="CHEBI:57457"/>
        <dbReference type="ChEBI" id="CHEBI:456216"/>
        <dbReference type="EC" id="6.3.3.2"/>
    </reaction>
</comment>
<organism evidence="6 7">
    <name type="scientific">Marinobacterium stanieri</name>
    <dbReference type="NCBI Taxonomy" id="49186"/>
    <lineage>
        <taxon>Bacteria</taxon>
        <taxon>Pseudomonadati</taxon>
        <taxon>Pseudomonadota</taxon>
        <taxon>Gammaproteobacteria</taxon>
        <taxon>Oceanospirillales</taxon>
        <taxon>Oceanospirillaceae</taxon>
        <taxon>Marinobacterium</taxon>
    </lineage>
</organism>
<dbReference type="AlphaFoldDB" id="A0A1N6VXN1"/>
<feature type="binding site" evidence="4">
    <location>
        <position position="56"/>
    </location>
    <ligand>
        <name>substrate</name>
    </ligand>
</feature>
<dbReference type="InterPro" id="IPR037171">
    <property type="entry name" value="NagB/RpiA_transferase-like"/>
</dbReference>
<dbReference type="eggNOG" id="COG0212">
    <property type="taxonomic scope" value="Bacteria"/>
</dbReference>
<dbReference type="GO" id="GO:0030272">
    <property type="term" value="F:5-formyltetrahydrofolate cyclo-ligase activity"/>
    <property type="evidence" value="ECO:0007669"/>
    <property type="project" value="UniProtKB-EC"/>
</dbReference>
<dbReference type="EMBL" id="FTMN01000009">
    <property type="protein sequence ID" value="SIQ82386.1"/>
    <property type="molecule type" value="Genomic_DNA"/>
</dbReference>